<accession>A0AA49GHK7</accession>
<reference evidence="1" key="1">
    <citation type="submission" date="2023-08" db="EMBL/GenBank/DDBJ databases">
        <title>Comparative genomics and taxonomic characterization of three novel marine species of genus Marivirga.</title>
        <authorList>
            <person name="Muhammad N."/>
            <person name="Kim S.-G."/>
        </authorList>
    </citation>
    <scope>NUCLEOTIDE SEQUENCE [LARGE SCALE GENOMIC DNA]</scope>
    <source>
        <strain evidence="1">ABR2-2</strain>
    </source>
</reference>
<evidence type="ECO:0000313" key="2">
    <source>
        <dbReference type="Proteomes" id="UP001244443"/>
    </source>
</evidence>
<evidence type="ECO:0008006" key="3">
    <source>
        <dbReference type="Google" id="ProtNLM"/>
    </source>
</evidence>
<dbReference type="Proteomes" id="UP001244443">
    <property type="component" value="Chromosome"/>
</dbReference>
<dbReference type="AlphaFoldDB" id="A0AA49GHK7"/>
<dbReference type="EMBL" id="CP129970">
    <property type="protein sequence ID" value="WKK84396.1"/>
    <property type="molecule type" value="Genomic_DNA"/>
</dbReference>
<dbReference type="RefSeq" id="WP_302100739.1">
    <property type="nucleotide sequence ID" value="NZ_CP129970.2"/>
</dbReference>
<proteinExistence type="predicted"/>
<keyword evidence="2" id="KW-1185">Reference proteome</keyword>
<protein>
    <recommendedName>
        <fullName evidence="3">TerB family tellurite resistance protein</fullName>
    </recommendedName>
</protein>
<sequence>MAEVITHTKEFYESLASIFYSMVVVDNNVNKNEKLRIKALVDEHWSNDNKIKNSEEIIFNKLNQLFTGNYDKESAFFDFKRYFLNHPEEFNDELKFQILKDVDSISMAFSRRNKSESILNSQLYFLLFKSHGLFDSDITN</sequence>
<organism evidence="1 2">
    <name type="scientific">Marivirga arenosa</name>
    <dbReference type="NCBI Taxonomy" id="3059076"/>
    <lineage>
        <taxon>Bacteria</taxon>
        <taxon>Pseudomonadati</taxon>
        <taxon>Bacteroidota</taxon>
        <taxon>Cytophagia</taxon>
        <taxon>Cytophagales</taxon>
        <taxon>Marivirgaceae</taxon>
        <taxon>Marivirga</taxon>
    </lineage>
</organism>
<gene>
    <name evidence="1" type="ORF">QYS48_19765</name>
</gene>
<evidence type="ECO:0000313" key="1">
    <source>
        <dbReference type="EMBL" id="WKK84396.1"/>
    </source>
</evidence>
<name>A0AA49GHK7_9BACT</name>